<dbReference type="GO" id="GO:0033209">
    <property type="term" value="P:tumor necrosis factor-mediated signaling pathway"/>
    <property type="evidence" value="ECO:0007669"/>
    <property type="project" value="TreeGrafter"/>
</dbReference>
<dbReference type="EMBL" id="MF579241">
    <property type="protein sequence ID" value="AWW17679.1"/>
    <property type="molecule type" value="mRNA"/>
</dbReference>
<dbReference type="InterPro" id="IPR037358">
    <property type="entry name" value="COMMD7"/>
</dbReference>
<dbReference type="InterPro" id="IPR047155">
    <property type="entry name" value="COMMD4/6/7/8"/>
</dbReference>
<name>A0A2Z4HQM6_BRABE</name>
<dbReference type="GO" id="GO:0051059">
    <property type="term" value="F:NF-kappaB binding"/>
    <property type="evidence" value="ECO:0007669"/>
    <property type="project" value="TreeGrafter"/>
</dbReference>
<reference evidence="2" key="1">
    <citation type="journal article" date="2018" name="Fish Shellfish Immunol.">
        <title>Genome-wide organization, evolutionary diversification of the COMMD family genes of amphioxus (Branchiostoma belcheri) with the possible role in innate immunity.</title>
        <authorList>
            <person name="Jin P."/>
            <person name="Lv C."/>
            <person name="Peng S."/>
            <person name="Cai L."/>
            <person name="Zhu J."/>
            <person name="Ma F."/>
        </authorList>
    </citation>
    <scope>NUCLEOTIDE SEQUENCE</scope>
</reference>
<dbReference type="GO" id="GO:0045892">
    <property type="term" value="P:negative regulation of DNA-templated transcription"/>
    <property type="evidence" value="ECO:0007669"/>
    <property type="project" value="TreeGrafter"/>
</dbReference>
<accession>A0A2Z4HQM6</accession>
<organism evidence="2">
    <name type="scientific">Branchiostoma belcheri</name>
    <name type="common">Amphioxus</name>
    <dbReference type="NCBI Taxonomy" id="7741"/>
    <lineage>
        <taxon>Eukaryota</taxon>
        <taxon>Metazoa</taxon>
        <taxon>Chordata</taxon>
        <taxon>Cephalochordata</taxon>
        <taxon>Leptocardii</taxon>
        <taxon>Amphioxiformes</taxon>
        <taxon>Branchiostomatidae</taxon>
        <taxon>Branchiostoma</taxon>
    </lineage>
</organism>
<proteinExistence type="evidence at transcript level"/>
<evidence type="ECO:0000259" key="1">
    <source>
        <dbReference type="PROSITE" id="PS51269"/>
    </source>
</evidence>
<dbReference type="Pfam" id="PF21672">
    <property type="entry name" value="COMM_HN"/>
    <property type="match status" value="1"/>
</dbReference>
<sequence length="203" mass="22754">MAAAKFHFTQEAPSDALLSDMQTLNKFQDEQFSQLVSIIFSFLVEPSKSARMLQQLDEFAEHHGISAAGPLKNVVKSVLSVLNGALRRNLTPALLKEDLTNLGVTEERASNLESQWKSNLAALSRMAMGQTLMVNQLVDMEWKFGVTAASSEVQKVGNTFLQLKLVVNKGDRTENVYMELTLPQFYSFLHEMEKAKSSLEYFT</sequence>
<dbReference type="PANTHER" id="PTHR16231">
    <property type="entry name" value="COMM DOMAIN-CONTAINING PROTEIN 4-8 FAMILY MEMBER"/>
    <property type="match status" value="1"/>
</dbReference>
<dbReference type="InterPro" id="IPR017920">
    <property type="entry name" value="COMM"/>
</dbReference>
<dbReference type="CDD" id="cd04755">
    <property type="entry name" value="Commd7"/>
    <property type="match status" value="1"/>
</dbReference>
<feature type="domain" description="COMM" evidence="1">
    <location>
        <begin position="136"/>
        <end position="203"/>
    </location>
</feature>
<evidence type="ECO:0000313" key="2">
    <source>
        <dbReference type="EMBL" id="AWW17679.1"/>
    </source>
</evidence>
<dbReference type="AlphaFoldDB" id="A0A2Z4HQM6"/>
<dbReference type="Pfam" id="PF07258">
    <property type="entry name" value="COMM_domain"/>
    <property type="match status" value="1"/>
</dbReference>
<protein>
    <submittedName>
        <fullName evidence="2">COMMD7</fullName>
    </submittedName>
</protein>
<dbReference type="PANTHER" id="PTHR16231:SF2">
    <property type="entry name" value="COMM DOMAIN-CONTAINING PROTEIN 7"/>
    <property type="match status" value="1"/>
</dbReference>
<dbReference type="PROSITE" id="PS51269">
    <property type="entry name" value="COMM"/>
    <property type="match status" value="1"/>
</dbReference>